<gene>
    <name evidence="2" type="ORF">Mlaev_02171</name>
</gene>
<keyword evidence="3" id="KW-1185">Reference proteome</keyword>
<dbReference type="AlphaFoldDB" id="A0A150HCQ8"/>
<dbReference type="Gene3D" id="3.90.550.10">
    <property type="entry name" value="Spore Coat Polysaccharide Biosynthesis Protein SpsA, Chain A"/>
    <property type="match status" value="1"/>
</dbReference>
<dbReference type="GO" id="GO:0016740">
    <property type="term" value="F:transferase activity"/>
    <property type="evidence" value="ECO:0007669"/>
    <property type="project" value="UniProtKB-KW"/>
</dbReference>
<name>A0A150HCQ8_9MICO</name>
<accession>A0A150HCQ8</accession>
<dbReference type="PATRIC" id="fig|36807.3.peg.2202"/>
<comment type="caution">
    <text evidence="2">The sequence shown here is derived from an EMBL/GenBank/DDBJ whole genome shotgun (WGS) entry which is preliminary data.</text>
</comment>
<organism evidence="2 3">
    <name type="scientific">Microbacterium laevaniformans</name>
    <dbReference type="NCBI Taxonomy" id="36807"/>
    <lineage>
        <taxon>Bacteria</taxon>
        <taxon>Bacillati</taxon>
        <taxon>Actinomycetota</taxon>
        <taxon>Actinomycetes</taxon>
        <taxon>Micrococcales</taxon>
        <taxon>Microbacteriaceae</taxon>
        <taxon>Microbacterium</taxon>
    </lineage>
</organism>
<dbReference type="PANTHER" id="PTHR43685">
    <property type="entry name" value="GLYCOSYLTRANSFERASE"/>
    <property type="match status" value="1"/>
</dbReference>
<evidence type="ECO:0000259" key="1">
    <source>
        <dbReference type="Pfam" id="PF00535"/>
    </source>
</evidence>
<dbReference type="SUPFAM" id="SSF53448">
    <property type="entry name" value="Nucleotide-diphospho-sugar transferases"/>
    <property type="match status" value="1"/>
</dbReference>
<proteinExistence type="predicted"/>
<dbReference type="PANTHER" id="PTHR43685:SF2">
    <property type="entry name" value="GLYCOSYLTRANSFERASE 2-LIKE DOMAIN-CONTAINING PROTEIN"/>
    <property type="match status" value="1"/>
</dbReference>
<evidence type="ECO:0000313" key="3">
    <source>
        <dbReference type="Proteomes" id="UP000075357"/>
    </source>
</evidence>
<dbReference type="Proteomes" id="UP000075357">
    <property type="component" value="Unassembled WGS sequence"/>
</dbReference>
<keyword evidence="2" id="KW-0808">Transferase</keyword>
<protein>
    <submittedName>
        <fullName evidence="2">Glycosyl transferase family 2</fullName>
    </submittedName>
</protein>
<feature type="domain" description="Glycosyltransferase 2-like" evidence="1">
    <location>
        <begin position="9"/>
        <end position="111"/>
    </location>
</feature>
<dbReference type="RefSeq" id="WP_082784310.1">
    <property type="nucleotide sequence ID" value="NZ_LRAD01000042.1"/>
</dbReference>
<dbReference type="InterPro" id="IPR001173">
    <property type="entry name" value="Glyco_trans_2-like"/>
</dbReference>
<dbReference type="InterPro" id="IPR029044">
    <property type="entry name" value="Nucleotide-diphossugar_trans"/>
</dbReference>
<dbReference type="InterPro" id="IPR050834">
    <property type="entry name" value="Glycosyltransf_2"/>
</dbReference>
<dbReference type="EMBL" id="LRAD01000042">
    <property type="protein sequence ID" value="KXZ59927.1"/>
    <property type="molecule type" value="Genomic_DNA"/>
</dbReference>
<dbReference type="Pfam" id="PF00535">
    <property type="entry name" value="Glycos_transf_2"/>
    <property type="match status" value="1"/>
</dbReference>
<dbReference type="STRING" id="36807.Mlaev_02171"/>
<sequence>MFSPNVVAVISVFHAPTALRERVTALLGQVQHVVLVDDGSHSLDLRDVPSERVHQIVLNENMGIAHALNVGVEHARRLSATHVLTLDQDSDVQADHVSELLLALEARGRDGLPIAAAVPGRVGDAKIIATSDGEPFDPIQSGQLLPLATLDLVGGFNEMLFIDAVDSDFTARARRLGFQFMSVDSVSMKHALGETIPLMLFGRHLKFAGKYRNVLYHSPWRTYYMIRNSKYLSLEYSRDARKWVRTRNRRMLEMVAGCLLLGPHRRAQLAAIHAATRDARLGEYGRIPDRVSERLRRLG</sequence>
<evidence type="ECO:0000313" key="2">
    <source>
        <dbReference type="EMBL" id="KXZ59927.1"/>
    </source>
</evidence>
<reference evidence="2 3" key="1">
    <citation type="submission" date="2016-01" db="EMBL/GenBank/DDBJ databases">
        <title>Draft genome sequences of Microbacterium laevaniformans LCDC 91-0039 and the type strain of Microbacterium hominis LCDC 84-209.</title>
        <authorList>
            <person name="Bernier A.-M."/>
            <person name="Bernard K."/>
        </authorList>
    </citation>
    <scope>NUCLEOTIDE SEQUENCE [LARGE SCALE GENOMIC DNA]</scope>
    <source>
        <strain evidence="2 3">LCDC 91-0039</strain>
    </source>
</reference>